<evidence type="ECO:0000259" key="3">
    <source>
        <dbReference type="PROSITE" id="PS51747"/>
    </source>
</evidence>
<keyword evidence="2" id="KW-0862">Zinc</keyword>
<name>A0A1G2PS16_9BACT</name>
<dbReference type="PROSITE" id="PS51747">
    <property type="entry name" value="CYT_DCMP_DEAMINASES_2"/>
    <property type="match status" value="1"/>
</dbReference>
<proteinExistence type="predicted"/>
<dbReference type="EMBL" id="MHSU01000007">
    <property type="protein sequence ID" value="OHA51114.1"/>
    <property type="molecule type" value="Genomic_DNA"/>
</dbReference>
<dbReference type="InterPro" id="IPR016193">
    <property type="entry name" value="Cytidine_deaminase-like"/>
</dbReference>
<gene>
    <name evidence="4" type="ORF">A2W59_00140</name>
</gene>
<dbReference type="SUPFAM" id="SSF53927">
    <property type="entry name" value="Cytidine deaminase-like"/>
    <property type="match status" value="1"/>
</dbReference>
<comment type="caution">
    <text evidence="4">The sequence shown here is derived from an EMBL/GenBank/DDBJ whole genome shotgun (WGS) entry which is preliminary data.</text>
</comment>
<dbReference type="GO" id="GO:0008270">
    <property type="term" value="F:zinc ion binding"/>
    <property type="evidence" value="ECO:0007669"/>
    <property type="project" value="InterPro"/>
</dbReference>
<feature type="domain" description="CMP/dCMP-type deaminase" evidence="3">
    <location>
        <begin position="142"/>
        <end position="277"/>
    </location>
</feature>
<dbReference type="AlphaFoldDB" id="A0A1G2PS16"/>
<dbReference type="InterPro" id="IPR002125">
    <property type="entry name" value="CMP_dCMP_dom"/>
</dbReference>
<organism evidence="4 5">
    <name type="scientific">Candidatus Terrybacteria bacterium RIFCSPHIGHO2_02_41_19</name>
    <dbReference type="NCBI Taxonomy" id="1802364"/>
    <lineage>
        <taxon>Bacteria</taxon>
        <taxon>Candidatus Terryibacteriota</taxon>
    </lineage>
</organism>
<dbReference type="Pfam" id="PF00383">
    <property type="entry name" value="dCMP_cyt_deam_1"/>
    <property type="match status" value="1"/>
</dbReference>
<dbReference type="PROSITE" id="PS00903">
    <property type="entry name" value="CYT_DCMP_DEAMINASES_1"/>
    <property type="match status" value="1"/>
</dbReference>
<keyword evidence="1" id="KW-0479">Metal-binding</keyword>
<accession>A0A1G2PS16</accession>
<evidence type="ECO:0000313" key="5">
    <source>
        <dbReference type="Proteomes" id="UP000178646"/>
    </source>
</evidence>
<reference evidence="4 5" key="1">
    <citation type="journal article" date="2016" name="Nat. Commun.">
        <title>Thousands of microbial genomes shed light on interconnected biogeochemical processes in an aquifer system.</title>
        <authorList>
            <person name="Anantharaman K."/>
            <person name="Brown C.T."/>
            <person name="Hug L.A."/>
            <person name="Sharon I."/>
            <person name="Castelle C.J."/>
            <person name="Probst A.J."/>
            <person name="Thomas B.C."/>
            <person name="Singh A."/>
            <person name="Wilkins M.J."/>
            <person name="Karaoz U."/>
            <person name="Brodie E.L."/>
            <person name="Williams K.H."/>
            <person name="Hubbard S.S."/>
            <person name="Banfield J.F."/>
        </authorList>
    </citation>
    <scope>NUCLEOTIDE SEQUENCE [LARGE SCALE GENOMIC DNA]</scope>
</reference>
<evidence type="ECO:0000313" key="4">
    <source>
        <dbReference type="EMBL" id="OHA51114.1"/>
    </source>
</evidence>
<dbReference type="InterPro" id="IPR016192">
    <property type="entry name" value="APOBEC/CMP_deaminase_Zn-bd"/>
</dbReference>
<dbReference type="Proteomes" id="UP000178646">
    <property type="component" value="Unassembled WGS sequence"/>
</dbReference>
<evidence type="ECO:0000256" key="2">
    <source>
        <dbReference type="ARBA" id="ARBA00022833"/>
    </source>
</evidence>
<evidence type="ECO:0000256" key="1">
    <source>
        <dbReference type="ARBA" id="ARBA00022723"/>
    </source>
</evidence>
<dbReference type="GO" id="GO:0016787">
    <property type="term" value="F:hydrolase activity"/>
    <property type="evidence" value="ECO:0007669"/>
    <property type="project" value="InterPro"/>
</dbReference>
<dbReference type="Gene3D" id="3.40.140.10">
    <property type="entry name" value="Cytidine Deaminase, domain 2"/>
    <property type="match status" value="1"/>
</dbReference>
<sequence length="287" mass="32624">MRIVIAYIPVFHKGYEKFLNETSTNSECLFLVGNDIISQFSELDYISRKDCIRAIKPEVMMVIVKSLGILKNVKTLDLRAIERLGKDNLEVIMPDEDISRLIAEKYFKKSRICFKSVFLRWHNDNVEKKNKIPASHPITISSFNRKVMGKAIRISGKSWDWWRQVGAVVVKNKIPILTACNTHMLHPQLPYSLGDPRSIFKKGINIELSTSEHAEAMLVAESAKRGISLEGAEIYTSDFPCPPCAKIIARAGFKRCYFSKGYGVLDGEEILKKFNVEIVRINPSVNN</sequence>
<protein>
    <recommendedName>
        <fullName evidence="3">CMP/dCMP-type deaminase domain-containing protein</fullName>
    </recommendedName>
</protein>